<dbReference type="PANTHER" id="PTHR30576:SF0">
    <property type="entry name" value="UNDECAPRENYL-PHOSPHATE N-ACETYLGALACTOSAMINYL 1-PHOSPHATE TRANSFERASE-RELATED"/>
    <property type="match status" value="1"/>
</dbReference>
<dbReference type="eggNOG" id="arCOG06282">
    <property type="taxonomic scope" value="Archaea"/>
</dbReference>
<keyword evidence="2" id="KW-1133">Transmembrane helix</keyword>
<keyword evidence="4" id="KW-0808">Transferase</keyword>
<feature type="transmembrane region" description="Helical" evidence="2">
    <location>
        <begin position="287"/>
        <end position="308"/>
    </location>
</feature>
<evidence type="ECO:0000256" key="1">
    <source>
        <dbReference type="SAM" id="MobiDB-lite"/>
    </source>
</evidence>
<evidence type="ECO:0000259" key="3">
    <source>
        <dbReference type="Pfam" id="PF02397"/>
    </source>
</evidence>
<evidence type="ECO:0000313" key="4">
    <source>
        <dbReference type="EMBL" id="AGB38810.1"/>
    </source>
</evidence>
<dbReference type="HOGENOM" id="CLU_024920_0_0_2"/>
<dbReference type="OrthoDB" id="340745at2157"/>
<dbReference type="EMBL" id="CP003929">
    <property type="protein sequence ID" value="AGB38810.1"/>
    <property type="molecule type" value="Genomic_DNA"/>
</dbReference>
<name>L0K2Q3_9EURY</name>
<feature type="transmembrane region" description="Helical" evidence="2">
    <location>
        <begin position="7"/>
        <end position="29"/>
    </location>
</feature>
<feature type="transmembrane region" description="Helical" evidence="2">
    <location>
        <begin position="41"/>
        <end position="60"/>
    </location>
</feature>
<proteinExistence type="predicted"/>
<dbReference type="PANTHER" id="PTHR30576">
    <property type="entry name" value="COLANIC BIOSYNTHESIS UDP-GLUCOSE LIPID CARRIER TRANSFERASE"/>
    <property type="match status" value="1"/>
</dbReference>
<protein>
    <submittedName>
        <fullName evidence="4">Glycosyl transferase possibly involved in lipopolysaccharide synthesis</fullName>
    </submittedName>
</protein>
<gene>
    <name evidence="4" type="ORF">Natoc_3067</name>
</gene>
<dbReference type="KEGG" id="nou:Natoc_3067"/>
<feature type="transmembrane region" description="Helical" evidence="2">
    <location>
        <begin position="97"/>
        <end position="117"/>
    </location>
</feature>
<dbReference type="Pfam" id="PF02397">
    <property type="entry name" value="Bac_transf"/>
    <property type="match status" value="1"/>
</dbReference>
<evidence type="ECO:0000313" key="5">
    <source>
        <dbReference type="Proteomes" id="UP000010878"/>
    </source>
</evidence>
<reference evidence="4 5" key="1">
    <citation type="submission" date="2012-11" db="EMBL/GenBank/DDBJ databases">
        <title>FINISHED of Natronococcus occultus SP4, DSM 3396.</title>
        <authorList>
            <consortium name="DOE Joint Genome Institute"/>
            <person name="Eisen J."/>
            <person name="Huntemann M."/>
            <person name="Wei C.-L."/>
            <person name="Han J."/>
            <person name="Detter J.C."/>
            <person name="Han C."/>
            <person name="Tapia R."/>
            <person name="Chen A."/>
            <person name="Kyrpides N."/>
            <person name="Mavromatis K."/>
            <person name="Markowitz V."/>
            <person name="Szeto E."/>
            <person name="Ivanova N."/>
            <person name="Mikhailova N."/>
            <person name="Ovchinnikova G."/>
            <person name="Pagani I."/>
            <person name="Pati A."/>
            <person name="Goodwin L."/>
            <person name="Nordberg H.P."/>
            <person name="Cantor M.N."/>
            <person name="Hua S.X."/>
            <person name="Woyke T."/>
            <person name="Eisen J."/>
            <person name="Klenk H.-P."/>
            <person name="Klenk H.-P."/>
        </authorList>
    </citation>
    <scope>NUCLEOTIDE SEQUENCE [LARGE SCALE GENOMIC DNA]</scope>
    <source>
        <strain evidence="4 5">SP4</strain>
    </source>
</reference>
<feature type="transmembrane region" description="Helical" evidence="2">
    <location>
        <begin position="72"/>
        <end position="91"/>
    </location>
</feature>
<sequence length="485" mass="52967">MSRDCVYWRIAALGTVIIAVIAGVVASVLTTPEPITERVAIPAALIGGCVGAALTPLYVSRPRSTPAVLRQTGRQVGLACLVLIGLAVVGVPGVPPVATILVAGGFLVFVLPGWYRLCRRRTRSRRVLVVGDEPRLLESVLRSVPTTPVGFLSPVLSDHSGDTPLSAQSEPPSPADDESVVATDGGRSAFGRQAPDRRIERLGGLAQLERVLRTRDVDTVALAFSTADRETCFSALRTCRDHGVEVLAHESLSTRVRGDERVGDSLIRVDLEPWPWYSRAIKRAFDVVFAAVGLVVLAPLLLGIAVAIKLDSPGPVLYRQTRTSVFGEPFTLVKFRSMVTDAEADGIQLSREDAGEVDPRVTDIGHWLRKTHLDEIPQLLSILSGAMSVVGPRPERPAIDRELTADGLEWPKRWFVKPGLTGLAQINDVTGFEPETKLAYDLEYVRRRSLWFDIKLVCRQLWLVVADVTPLALQRRGTDEDSEHR</sequence>
<dbReference type="GO" id="GO:0016780">
    <property type="term" value="F:phosphotransferase activity, for other substituted phosphate groups"/>
    <property type="evidence" value="ECO:0007669"/>
    <property type="project" value="TreeGrafter"/>
</dbReference>
<dbReference type="AlphaFoldDB" id="L0K2Q3"/>
<feature type="region of interest" description="Disordered" evidence="1">
    <location>
        <begin position="160"/>
        <end position="193"/>
    </location>
</feature>
<evidence type="ECO:0000256" key="2">
    <source>
        <dbReference type="SAM" id="Phobius"/>
    </source>
</evidence>
<dbReference type="Proteomes" id="UP000010878">
    <property type="component" value="Chromosome"/>
</dbReference>
<dbReference type="STRING" id="694430.Natoc_3067"/>
<accession>L0K2Q3</accession>
<keyword evidence="5" id="KW-1185">Reference proteome</keyword>
<feature type="domain" description="Bacterial sugar transferase" evidence="3">
    <location>
        <begin position="282"/>
        <end position="465"/>
    </location>
</feature>
<keyword evidence="2" id="KW-0472">Membrane</keyword>
<dbReference type="InterPro" id="IPR003362">
    <property type="entry name" value="Bact_transf"/>
</dbReference>
<keyword evidence="2" id="KW-0812">Transmembrane</keyword>
<organism evidence="4 5">
    <name type="scientific">Natronococcus occultus SP4</name>
    <dbReference type="NCBI Taxonomy" id="694430"/>
    <lineage>
        <taxon>Archaea</taxon>
        <taxon>Methanobacteriati</taxon>
        <taxon>Methanobacteriota</taxon>
        <taxon>Stenosarchaea group</taxon>
        <taxon>Halobacteria</taxon>
        <taxon>Halobacteriales</taxon>
        <taxon>Natrialbaceae</taxon>
        <taxon>Natronococcus</taxon>
    </lineage>
</organism>